<dbReference type="GO" id="GO:0005384">
    <property type="term" value="F:manganese ion transmembrane transporter activity"/>
    <property type="evidence" value="ECO:0007669"/>
    <property type="project" value="UniProtKB-UniRule"/>
</dbReference>
<evidence type="ECO:0000313" key="10">
    <source>
        <dbReference type="EMBL" id="GEN24668.1"/>
    </source>
</evidence>
<dbReference type="OrthoDB" id="9811590at2"/>
<feature type="signal peptide" evidence="9">
    <location>
        <begin position="1"/>
        <end position="19"/>
    </location>
</feature>
<proteinExistence type="inferred from homology"/>
<dbReference type="HAMAP" id="MF_01521">
    <property type="entry name" value="MntP_pump"/>
    <property type="match status" value="1"/>
</dbReference>
<keyword evidence="6 8" id="KW-0472">Membrane</keyword>
<evidence type="ECO:0000256" key="9">
    <source>
        <dbReference type="SAM" id="SignalP"/>
    </source>
</evidence>
<comment type="subcellular location">
    <subcellularLocation>
        <location evidence="8">Cell membrane</location>
        <topology evidence="8">Multi-pass membrane protein</topology>
    </subcellularLocation>
</comment>
<keyword evidence="2 8" id="KW-1003">Cell membrane</keyword>
<reference evidence="10 13" key="2">
    <citation type="submission" date="2019-07" db="EMBL/GenBank/DDBJ databases">
        <title>Whole genome shotgun sequence of Halomonas cupida NBRC 102219.</title>
        <authorList>
            <person name="Hosoyama A."/>
            <person name="Uohara A."/>
            <person name="Ohji S."/>
            <person name="Ichikawa N."/>
        </authorList>
    </citation>
    <scope>NUCLEOTIDE SEQUENCE [LARGE SCALE GENOMIC DNA]</scope>
    <source>
        <strain evidence="10 13">NBRC 102219</strain>
    </source>
</reference>
<feature type="transmembrane region" description="Helical" evidence="8">
    <location>
        <begin position="109"/>
        <end position="130"/>
    </location>
</feature>
<evidence type="ECO:0000256" key="4">
    <source>
        <dbReference type="ARBA" id="ARBA00022989"/>
    </source>
</evidence>
<dbReference type="EMBL" id="FRCA01000002">
    <property type="protein sequence ID" value="SHL59517.1"/>
    <property type="molecule type" value="Genomic_DNA"/>
</dbReference>
<sequence>MGLVSTTLLAFSMSTDAFAASLCKGTCMQQPRFSTAIKTGLVFGVIEMISPLIGWLLGMGASQLVRDWDHWVIFTLLLLLGGRMVLAGLKPQAEDDDRCCGTSSSSTSWWLIVATAIATSLDAMAVGIGLAFMDVNIWLTALAIGLATTIMSTTGVMIGRKVGAVVGQRAEIVGGLILIGVGCITLYHHLMVQP</sequence>
<protein>
    <recommendedName>
        <fullName evidence="8">Putative manganese efflux pump MntP</fullName>
    </recommendedName>
</protein>
<comment type="function">
    <text evidence="8">Probably functions as a manganese efflux pump.</text>
</comment>
<evidence type="ECO:0000256" key="7">
    <source>
        <dbReference type="ARBA" id="ARBA00023211"/>
    </source>
</evidence>
<evidence type="ECO:0000256" key="1">
    <source>
        <dbReference type="ARBA" id="ARBA00022448"/>
    </source>
</evidence>
<dbReference type="InterPro" id="IPR003810">
    <property type="entry name" value="Mntp/YtaF"/>
</dbReference>
<dbReference type="Proteomes" id="UP000321726">
    <property type="component" value="Unassembled WGS sequence"/>
</dbReference>
<feature type="transmembrane region" description="Helical" evidence="8">
    <location>
        <begin position="70"/>
        <end position="89"/>
    </location>
</feature>
<evidence type="ECO:0000313" key="11">
    <source>
        <dbReference type="EMBL" id="SHL59517.1"/>
    </source>
</evidence>
<dbReference type="GO" id="GO:0005886">
    <property type="term" value="C:plasma membrane"/>
    <property type="evidence" value="ECO:0007669"/>
    <property type="project" value="UniProtKB-SubCell"/>
</dbReference>
<reference evidence="11 12" key="1">
    <citation type="submission" date="2016-11" db="EMBL/GenBank/DDBJ databases">
        <authorList>
            <person name="Jaros S."/>
            <person name="Januszkiewicz K."/>
            <person name="Wedrychowicz H."/>
        </authorList>
    </citation>
    <scope>NUCLEOTIDE SEQUENCE [LARGE SCALE GENOMIC DNA]</scope>
    <source>
        <strain evidence="11 12">DSM 4740</strain>
    </source>
</reference>
<dbReference type="NCBIfam" id="NF008546">
    <property type="entry name" value="PRK11469.1"/>
    <property type="match status" value="1"/>
</dbReference>
<feature type="transmembrane region" description="Helical" evidence="8">
    <location>
        <begin position="137"/>
        <end position="158"/>
    </location>
</feature>
<keyword evidence="5 8" id="KW-0406">Ion transport</keyword>
<evidence type="ECO:0000256" key="2">
    <source>
        <dbReference type="ARBA" id="ARBA00022475"/>
    </source>
</evidence>
<evidence type="ECO:0000256" key="5">
    <source>
        <dbReference type="ARBA" id="ARBA00023065"/>
    </source>
</evidence>
<dbReference type="RefSeq" id="WP_073433835.1">
    <property type="nucleotide sequence ID" value="NZ_BJXU01000102.1"/>
</dbReference>
<feature type="transmembrane region" description="Helical" evidence="8">
    <location>
        <begin position="35"/>
        <end position="58"/>
    </location>
</feature>
<evidence type="ECO:0000256" key="6">
    <source>
        <dbReference type="ARBA" id="ARBA00023136"/>
    </source>
</evidence>
<name>A0A1M7BX54_9GAMM</name>
<feature type="chain" id="PRO_5012387263" description="Putative manganese efflux pump MntP" evidence="9">
    <location>
        <begin position="20"/>
        <end position="194"/>
    </location>
</feature>
<accession>A0A1M7BX54</accession>
<comment type="similarity">
    <text evidence="8">Belongs to the MntP (TC 9.B.29) family.</text>
</comment>
<keyword evidence="9" id="KW-0732">Signal</keyword>
<gene>
    <name evidence="8 10" type="primary">mntP</name>
    <name evidence="10" type="ORF">HCU01_26170</name>
    <name evidence="11" type="ORF">SAMN05660971_00881</name>
</gene>
<evidence type="ECO:0000256" key="3">
    <source>
        <dbReference type="ARBA" id="ARBA00022692"/>
    </source>
</evidence>
<keyword evidence="4 8" id="KW-1133">Transmembrane helix</keyword>
<evidence type="ECO:0000313" key="13">
    <source>
        <dbReference type="Proteomes" id="UP000321726"/>
    </source>
</evidence>
<keyword evidence="3 8" id="KW-0812">Transmembrane</keyword>
<organism evidence="11 12">
    <name type="scientific">Halomonas cupida</name>
    <dbReference type="NCBI Taxonomy" id="44933"/>
    <lineage>
        <taxon>Bacteria</taxon>
        <taxon>Pseudomonadati</taxon>
        <taxon>Pseudomonadota</taxon>
        <taxon>Gammaproteobacteria</taxon>
        <taxon>Oceanospirillales</taxon>
        <taxon>Halomonadaceae</taxon>
        <taxon>Halomonas</taxon>
    </lineage>
</organism>
<keyword evidence="7 8" id="KW-0464">Manganese</keyword>
<dbReference type="InterPro" id="IPR022929">
    <property type="entry name" value="Put_MntP"/>
</dbReference>
<dbReference type="Pfam" id="PF02659">
    <property type="entry name" value="Mntp"/>
    <property type="match status" value="1"/>
</dbReference>
<keyword evidence="1 8" id="KW-0813">Transport</keyword>
<keyword evidence="13" id="KW-1185">Reference proteome</keyword>
<dbReference type="Proteomes" id="UP000184123">
    <property type="component" value="Unassembled WGS sequence"/>
</dbReference>
<dbReference type="AlphaFoldDB" id="A0A1M7BX54"/>
<evidence type="ECO:0000256" key="8">
    <source>
        <dbReference type="HAMAP-Rule" id="MF_01521"/>
    </source>
</evidence>
<evidence type="ECO:0000313" key="12">
    <source>
        <dbReference type="Proteomes" id="UP000184123"/>
    </source>
</evidence>
<feature type="transmembrane region" description="Helical" evidence="8">
    <location>
        <begin position="170"/>
        <end position="190"/>
    </location>
</feature>
<dbReference type="EMBL" id="BJXU01000102">
    <property type="protein sequence ID" value="GEN24668.1"/>
    <property type="molecule type" value="Genomic_DNA"/>
</dbReference>
<dbReference type="PANTHER" id="PTHR35529:SF1">
    <property type="entry name" value="MANGANESE EFFLUX PUMP MNTP-RELATED"/>
    <property type="match status" value="1"/>
</dbReference>
<dbReference type="PANTHER" id="PTHR35529">
    <property type="entry name" value="MANGANESE EFFLUX PUMP MNTP-RELATED"/>
    <property type="match status" value="1"/>
</dbReference>